<dbReference type="SUPFAM" id="SSF51905">
    <property type="entry name" value="FAD/NAD(P)-binding domain"/>
    <property type="match status" value="1"/>
</dbReference>
<dbReference type="RefSeq" id="WP_012085166.1">
    <property type="nucleotide sequence ID" value="NC_009664.2"/>
</dbReference>
<dbReference type="InterPro" id="IPR050097">
    <property type="entry name" value="Ferredoxin-NADP_redctase_2"/>
</dbReference>
<organism evidence="5 6">
    <name type="scientific">Kineococcus radiotolerans (strain ATCC BAA-149 / DSM 14245 / SRS30216)</name>
    <dbReference type="NCBI Taxonomy" id="266940"/>
    <lineage>
        <taxon>Bacteria</taxon>
        <taxon>Bacillati</taxon>
        <taxon>Actinomycetota</taxon>
        <taxon>Actinomycetes</taxon>
        <taxon>Kineosporiales</taxon>
        <taxon>Kineosporiaceae</taxon>
        <taxon>Kineococcus</taxon>
    </lineage>
</organism>
<feature type="domain" description="FAD/NAD(P)-binding" evidence="4">
    <location>
        <begin position="12"/>
        <end position="289"/>
    </location>
</feature>
<dbReference type="Gene3D" id="3.50.50.60">
    <property type="entry name" value="FAD/NAD(P)-binding domain"/>
    <property type="match status" value="2"/>
</dbReference>
<keyword evidence="1" id="KW-0285">Flavoprotein</keyword>
<dbReference type="EMBL" id="CP000750">
    <property type="protein sequence ID" value="ABS01997.1"/>
    <property type="molecule type" value="Genomic_DNA"/>
</dbReference>
<keyword evidence="2" id="KW-0560">Oxidoreductase</keyword>
<name>A6W5A8_KINRD</name>
<gene>
    <name evidence="5" type="ordered locus">Krad_0508</name>
</gene>
<sequence length="315" mass="32693">MNPVNPPDLECDVVVVGAGAAGTAGAIALARSLRSVVVVDAGEPRNAVSDHAHNVLGREGVRPLDLLAAGRAEAEDYGVRFLDDRAVVARRAGDRIELVLLGGATVRARRLLLASGLVDELPDVPGLREFWGSSVLHCPYCHGWEVRGQRIGVLGRGPNSLHQVLLFRQLSPHVTLFRHSMDELPAEDRAQFDALGVEVREGRVRGVSGTDGNLVVDLDGSPVGVQALVVAPRFRVRGDLFAQLGGELTPHPLGEFVATGPGGATDVPGVWAAGNVADLAAMVSVASGAGVLAGASINADLVAEDARCAVALPVA</sequence>
<comment type="catalytic activity">
    <reaction evidence="3">
        <text>[thioredoxin]-dithiol + NADP(+) = [thioredoxin]-disulfide + NADPH + H(+)</text>
        <dbReference type="Rhea" id="RHEA:20345"/>
        <dbReference type="Rhea" id="RHEA-COMP:10698"/>
        <dbReference type="Rhea" id="RHEA-COMP:10700"/>
        <dbReference type="ChEBI" id="CHEBI:15378"/>
        <dbReference type="ChEBI" id="CHEBI:29950"/>
        <dbReference type="ChEBI" id="CHEBI:50058"/>
        <dbReference type="ChEBI" id="CHEBI:57783"/>
        <dbReference type="ChEBI" id="CHEBI:58349"/>
        <dbReference type="EC" id="1.8.1.9"/>
    </reaction>
</comment>
<dbReference type="KEGG" id="kra:Krad_0508"/>
<dbReference type="OrthoDB" id="9786503at2"/>
<dbReference type="HOGENOM" id="CLU_031864_5_0_11"/>
<protein>
    <submittedName>
        <fullName evidence="5">FAD-dependent pyridine nucleotide-disulphide oxidoreductase</fullName>
    </submittedName>
</protein>
<dbReference type="GO" id="GO:0004791">
    <property type="term" value="F:thioredoxin-disulfide reductase (NADPH) activity"/>
    <property type="evidence" value="ECO:0007669"/>
    <property type="project" value="UniProtKB-EC"/>
</dbReference>
<keyword evidence="6" id="KW-1185">Reference proteome</keyword>
<evidence type="ECO:0000259" key="4">
    <source>
        <dbReference type="Pfam" id="PF07992"/>
    </source>
</evidence>
<dbReference type="InterPro" id="IPR023753">
    <property type="entry name" value="FAD/NAD-binding_dom"/>
</dbReference>
<dbReference type="InterPro" id="IPR036188">
    <property type="entry name" value="FAD/NAD-bd_sf"/>
</dbReference>
<dbReference type="AlphaFoldDB" id="A6W5A8"/>
<dbReference type="PANTHER" id="PTHR48105">
    <property type="entry name" value="THIOREDOXIN REDUCTASE 1-RELATED-RELATED"/>
    <property type="match status" value="1"/>
</dbReference>
<reference evidence="6" key="1">
    <citation type="journal article" date="2008" name="PLoS ONE">
        <title>Survival in nuclear waste, extreme resistance, and potential applications gleaned from the genome sequence of Kineococcus radiotolerans SRS30216.</title>
        <authorList>
            <person name="Bagwell C.E."/>
            <person name="Bhat S."/>
            <person name="Hawkins G.M."/>
            <person name="Smith B.W."/>
            <person name="Biswas T."/>
            <person name="Hoover T.R."/>
            <person name="Saunders E."/>
            <person name="Han C.S."/>
            <person name="Tsodikov O.V."/>
            <person name="Shimkets L.J."/>
        </authorList>
    </citation>
    <scope>NUCLEOTIDE SEQUENCE [LARGE SCALE GENOMIC DNA]</scope>
    <source>
        <strain evidence="6">ATCC BAA-149 / DSM 14245 / SRS30216</strain>
    </source>
</reference>
<dbReference type="PRINTS" id="PR00469">
    <property type="entry name" value="PNDRDTASEII"/>
</dbReference>
<evidence type="ECO:0000313" key="6">
    <source>
        <dbReference type="Proteomes" id="UP000001116"/>
    </source>
</evidence>
<dbReference type="PRINTS" id="PR00368">
    <property type="entry name" value="FADPNR"/>
</dbReference>
<accession>A6W5A8</accession>
<proteinExistence type="predicted"/>
<evidence type="ECO:0000313" key="5">
    <source>
        <dbReference type="EMBL" id="ABS01997.1"/>
    </source>
</evidence>
<evidence type="ECO:0000256" key="3">
    <source>
        <dbReference type="ARBA" id="ARBA00048132"/>
    </source>
</evidence>
<dbReference type="Proteomes" id="UP000001116">
    <property type="component" value="Chromosome"/>
</dbReference>
<evidence type="ECO:0000256" key="1">
    <source>
        <dbReference type="ARBA" id="ARBA00022630"/>
    </source>
</evidence>
<evidence type="ECO:0000256" key="2">
    <source>
        <dbReference type="ARBA" id="ARBA00023002"/>
    </source>
</evidence>
<dbReference type="eggNOG" id="COG0492">
    <property type="taxonomic scope" value="Bacteria"/>
</dbReference>
<dbReference type="Pfam" id="PF07992">
    <property type="entry name" value="Pyr_redox_2"/>
    <property type="match status" value="1"/>
</dbReference>
<dbReference type="STRING" id="266940.Krad_0508"/>